<accession>A0A410WXG9</accession>
<dbReference type="Gene3D" id="3.20.20.80">
    <property type="entry name" value="Glycosidases"/>
    <property type="match status" value="1"/>
</dbReference>
<dbReference type="InterPro" id="IPR003343">
    <property type="entry name" value="Big_2"/>
</dbReference>
<feature type="region of interest" description="Disordered" evidence="2">
    <location>
        <begin position="1050"/>
        <end position="1101"/>
    </location>
</feature>
<protein>
    <submittedName>
        <fullName evidence="4">Family 10 glycosylhydrolase</fullName>
    </submittedName>
</protein>
<dbReference type="SUPFAM" id="SSF51445">
    <property type="entry name" value="(Trans)glycosidases"/>
    <property type="match status" value="1"/>
</dbReference>
<dbReference type="InterPro" id="IPR003790">
    <property type="entry name" value="GHL10"/>
</dbReference>
<evidence type="ECO:0000313" key="5">
    <source>
        <dbReference type="EMBL" id="QAV19125.1"/>
    </source>
</evidence>
<dbReference type="SMART" id="SM00635">
    <property type="entry name" value="BID_2"/>
    <property type="match status" value="4"/>
</dbReference>
<dbReference type="InterPro" id="IPR052177">
    <property type="entry name" value="Divisome_Glycosyl_Hydrolase"/>
</dbReference>
<dbReference type="SUPFAM" id="SSF49373">
    <property type="entry name" value="Invasin/intimin cell-adhesion fragments"/>
    <property type="match status" value="3"/>
</dbReference>
<organism evidence="5 6">
    <name type="scientific">Paenibacillus chitinolyticus</name>
    <dbReference type="NCBI Taxonomy" id="79263"/>
    <lineage>
        <taxon>Bacteria</taxon>
        <taxon>Bacillati</taxon>
        <taxon>Bacillota</taxon>
        <taxon>Bacilli</taxon>
        <taxon>Bacillales</taxon>
        <taxon>Paenibacillaceae</taxon>
        <taxon>Paenibacillus</taxon>
    </lineage>
</organism>
<dbReference type="InterPro" id="IPR017853">
    <property type="entry name" value="GH"/>
</dbReference>
<dbReference type="PROSITE" id="PS51272">
    <property type="entry name" value="SLH"/>
    <property type="match status" value="3"/>
</dbReference>
<keyword evidence="1" id="KW-0732">Signal</keyword>
<dbReference type="Gene3D" id="2.60.120.430">
    <property type="entry name" value="Galactose-binding lectin"/>
    <property type="match status" value="1"/>
</dbReference>
<sequence>MDRTFRGYRPTLSLFLAFALLLGLFPSISASAYSTPSSSLLAGPATSVTNGTYNSIALTPNPVTVTPSSLQQFAASAYDANGSVVPLQAGDVSWSADSAIGTIDSNGLLTAAAGGGGFKAGYVTATYGGLSTQALVMVGSKATAVIEDFETVSNGKALLSAGTAGAVGTKSSISLAERPEPVLYGSRSLKFTYDMRGTAGTSAAFVSLRNPDTGALDRPIEGTPKKIGVWVYGDESSHWLRARLRNQAGVSFTVDFTSSTAFNWKGWRYVTAEIPSTQSGPFKFMDLYLVETKDTNKNAGVLYYDRLSAIYSDTEITGLDLTGLTPMKTGQSKTAEVYMTKANSTSPQKVESGVRFYSSNPDVAVVDGSGRVSALKAGNAVITALYSDSQPAAFEVNVTVDEPQVLGIQAFAPDQLEAGRTGTPKVFAVYANRADSLEVTKEARFVSSNPSVAEISVDGKIVAKAPGSASVTVTFAGRQAVIPVTVIEPVPVLTKIQLSDMKSMNIGAVRQAKVLATYTLLDVPQPPAAAISGVTYTSSNPAVAEIDAGGTLTAKSIGVTTISASLNGKTDTYSLVVNKETGAPKHEMRAAWIATVENIDWPVKGTYDAEQQKRQLIHLLDELEATGINTVIYQVRPTSDAFYRSALNPWSAWLTGTQGKDPGYDPLAFAIQEAHKRNMELHAWFNPYRISNDTDKSKLADSNPAVRHPDWVVSYGGKLGYNPGNPEVKRYIIDSIMEVVNNYDIDAVHFDDYFYPYPVTGMDYPDAAEYAAYGSGMSIADWRRSNVDSLIRQLSAEIKKSKSYVQFGISPFGIWRNKANDPAGSETNGLESYSAIYADSKKWVDEQWIDYITPQLYWNINYSPAAYDKLIDWWKRQVEGKHVLLYAGHGVHKIGADDPNWLDPDQLPNQILFNRNFADVKGSMFFSAVQVLENKLGFRDRLKTDLYKYPSLMPEMSWLSKSLPAAPAVTAAVEGSGIKLNIQNEAGSTAGTYVIYRSAGTGAPDTSNPAHIWKQVKVGPAGVQTVVDNTVKAGTTSTYVVTALERGSSLESRGTTLAATAQSSTGSDGSGSGSGGTGSVGGSGPTNPSVPTPMPTPRDGVQVIEPADFKETDGKVTVSVPAGIREVHLPADTGTMIGNSRPLLLRFANVSVTIPNPVIRQWQDLTADTGAKLVFKAEPVEGGHLQALVQTAENKLGAKIRTRGLYDFRMEVRAGGKTAAVMDRFSAPLEISFQSAEGSDLSRTGLYHLAGDGTLQYIADQRPSGSGTIMASIRHFSTYGLLEVSKSFQDVNAGHWAYPAISELSRKLIVTGVTKDLFSPQRQVTRAEFAALLVRALGLPAKAATPFSDVKAGDWFAGEVAAAFDAGIVTGMTDSLFEPGGSVTREQMAAMLIRAYEAKHGKLSAESPSVSFTDAGSIHEWAKGDVAKAAAAGLLNGREGNKFAPQAVLTRAESAQAVYNLLK</sequence>
<gene>
    <name evidence="4" type="ORF">M5X16_21100</name>
    <name evidence="5" type="ORF">PC41400_16150</name>
</gene>
<evidence type="ECO:0000256" key="1">
    <source>
        <dbReference type="ARBA" id="ARBA00022729"/>
    </source>
</evidence>
<dbReference type="Pfam" id="PF00395">
    <property type="entry name" value="SLH"/>
    <property type="match status" value="3"/>
</dbReference>
<dbReference type="EMBL" id="CP026520">
    <property type="protein sequence ID" value="QAV19125.1"/>
    <property type="molecule type" value="Genomic_DNA"/>
</dbReference>
<dbReference type="PANTHER" id="PTHR43405">
    <property type="entry name" value="GLYCOSYL HYDROLASE DIGH"/>
    <property type="match status" value="1"/>
</dbReference>
<dbReference type="EMBL" id="JAMDMJ010000029">
    <property type="protein sequence ID" value="MCY9598250.1"/>
    <property type="molecule type" value="Genomic_DNA"/>
</dbReference>
<dbReference type="KEGG" id="pchi:PC41400_16150"/>
<dbReference type="InterPro" id="IPR008964">
    <property type="entry name" value="Invasin/intimin_cell_adhesion"/>
</dbReference>
<evidence type="ECO:0000256" key="2">
    <source>
        <dbReference type="SAM" id="MobiDB-lite"/>
    </source>
</evidence>
<dbReference type="OrthoDB" id="9794671at2"/>
<dbReference type="PANTHER" id="PTHR43405:SF1">
    <property type="entry name" value="GLYCOSYL HYDROLASE DIGH"/>
    <property type="match status" value="1"/>
</dbReference>
<evidence type="ECO:0000313" key="7">
    <source>
        <dbReference type="Proteomes" id="UP001527202"/>
    </source>
</evidence>
<dbReference type="Pfam" id="PF02638">
    <property type="entry name" value="GHL10"/>
    <property type="match status" value="1"/>
</dbReference>
<proteinExistence type="predicted"/>
<evidence type="ECO:0000313" key="6">
    <source>
        <dbReference type="Proteomes" id="UP000288943"/>
    </source>
</evidence>
<dbReference type="GeneID" id="95376341"/>
<dbReference type="RefSeq" id="WP_042225904.1">
    <property type="nucleotide sequence ID" value="NZ_CP026520.1"/>
</dbReference>
<dbReference type="Proteomes" id="UP001527202">
    <property type="component" value="Unassembled WGS sequence"/>
</dbReference>
<keyword evidence="7" id="KW-1185">Reference proteome</keyword>
<feature type="compositionally biased region" description="Gly residues" evidence="2">
    <location>
        <begin position="1068"/>
        <end position="1084"/>
    </location>
</feature>
<feature type="domain" description="SLH" evidence="3">
    <location>
        <begin position="1409"/>
        <end position="1463"/>
    </location>
</feature>
<dbReference type="InterPro" id="IPR001119">
    <property type="entry name" value="SLH_dom"/>
</dbReference>
<dbReference type="InterPro" id="IPR013783">
    <property type="entry name" value="Ig-like_fold"/>
</dbReference>
<dbReference type="Gene3D" id="2.60.40.10">
    <property type="entry name" value="Immunoglobulins"/>
    <property type="match status" value="1"/>
</dbReference>
<reference evidence="4 7" key="2">
    <citation type="submission" date="2022-05" db="EMBL/GenBank/DDBJ databases">
        <title>Genome Sequencing of Bee-Associated Microbes.</title>
        <authorList>
            <person name="Dunlap C."/>
        </authorList>
    </citation>
    <scope>NUCLEOTIDE SEQUENCE [LARGE SCALE GENOMIC DNA]</scope>
    <source>
        <strain evidence="4 7">NRRL B-23120</strain>
    </source>
</reference>
<name>A0A410WXG9_9BACL</name>
<dbReference type="Pfam" id="PF02368">
    <property type="entry name" value="Big_2"/>
    <property type="match status" value="2"/>
</dbReference>
<dbReference type="Proteomes" id="UP000288943">
    <property type="component" value="Chromosome"/>
</dbReference>
<reference evidence="5 6" key="1">
    <citation type="submission" date="2018-01" db="EMBL/GenBank/DDBJ databases">
        <title>The whole genome sequencing and assembly of Paenibacillus chitinolyticus KCCM 41400 strain.</title>
        <authorList>
            <person name="Kim J.-Y."/>
            <person name="Park M.-K."/>
            <person name="Lee Y.-J."/>
            <person name="Yi H."/>
            <person name="Bahn Y.-S."/>
            <person name="Kim J.F."/>
            <person name="Lee D.-W."/>
        </authorList>
    </citation>
    <scope>NUCLEOTIDE SEQUENCE [LARGE SCALE GENOMIC DNA]</scope>
    <source>
        <strain evidence="5 6">KCCM 41400</strain>
    </source>
</reference>
<feature type="domain" description="SLH" evidence="3">
    <location>
        <begin position="1348"/>
        <end position="1406"/>
    </location>
</feature>
<dbReference type="Gene3D" id="2.60.40.1080">
    <property type="match status" value="4"/>
</dbReference>
<feature type="domain" description="SLH" evidence="3">
    <location>
        <begin position="1284"/>
        <end position="1347"/>
    </location>
</feature>
<evidence type="ECO:0000259" key="3">
    <source>
        <dbReference type="PROSITE" id="PS51272"/>
    </source>
</evidence>
<feature type="compositionally biased region" description="Polar residues" evidence="2">
    <location>
        <begin position="1050"/>
        <end position="1062"/>
    </location>
</feature>
<evidence type="ECO:0000313" key="4">
    <source>
        <dbReference type="EMBL" id="MCY9598250.1"/>
    </source>
</evidence>